<evidence type="ECO:0000313" key="1">
    <source>
        <dbReference type="EMBL" id="GAU93191.1"/>
    </source>
</evidence>
<reference evidence="1 2" key="1">
    <citation type="journal article" date="2016" name="Nat. Commun.">
        <title>Extremotolerant tardigrade genome and improved radiotolerance of human cultured cells by tardigrade-unique protein.</title>
        <authorList>
            <person name="Hashimoto T."/>
            <person name="Horikawa D.D."/>
            <person name="Saito Y."/>
            <person name="Kuwahara H."/>
            <person name="Kozuka-Hata H."/>
            <person name="Shin-I T."/>
            <person name="Minakuchi Y."/>
            <person name="Ohishi K."/>
            <person name="Motoyama A."/>
            <person name="Aizu T."/>
            <person name="Enomoto A."/>
            <person name="Kondo K."/>
            <person name="Tanaka S."/>
            <person name="Hara Y."/>
            <person name="Koshikawa S."/>
            <person name="Sagara H."/>
            <person name="Miura T."/>
            <person name="Yokobori S."/>
            <person name="Miyagawa K."/>
            <person name="Suzuki Y."/>
            <person name="Kubo T."/>
            <person name="Oyama M."/>
            <person name="Kohara Y."/>
            <person name="Fujiyama A."/>
            <person name="Arakawa K."/>
            <person name="Katayama T."/>
            <person name="Toyoda A."/>
            <person name="Kunieda T."/>
        </authorList>
    </citation>
    <scope>NUCLEOTIDE SEQUENCE [LARGE SCALE GENOMIC DNA]</scope>
    <source>
        <strain evidence="1 2">YOKOZUNA-1</strain>
    </source>
</reference>
<organism evidence="1 2">
    <name type="scientific">Ramazzottius varieornatus</name>
    <name type="common">Water bear</name>
    <name type="synonym">Tardigrade</name>
    <dbReference type="NCBI Taxonomy" id="947166"/>
    <lineage>
        <taxon>Eukaryota</taxon>
        <taxon>Metazoa</taxon>
        <taxon>Ecdysozoa</taxon>
        <taxon>Tardigrada</taxon>
        <taxon>Eutardigrada</taxon>
        <taxon>Parachela</taxon>
        <taxon>Hypsibioidea</taxon>
        <taxon>Ramazzottiidae</taxon>
        <taxon>Ramazzottius</taxon>
    </lineage>
</organism>
<sequence>MSILLSVQTGTSGSAAKCITISQSREKHLVKCQLQESKPCVLSCEDLLIQTDGPSYGRCSVVPKDVLLGCSTPLYGSSTSRLLCYELGTMNGRRKTTSNTLLFPLQRKD</sequence>
<dbReference type="Proteomes" id="UP000186922">
    <property type="component" value="Unassembled WGS sequence"/>
</dbReference>
<comment type="caution">
    <text evidence="1">The sequence shown here is derived from an EMBL/GenBank/DDBJ whole genome shotgun (WGS) entry which is preliminary data.</text>
</comment>
<gene>
    <name evidence="1" type="primary">RvY_05168</name>
    <name evidence="1" type="synonym">RvY_05168.3</name>
    <name evidence="1" type="ORF">RvY_05168-3</name>
</gene>
<dbReference type="EMBL" id="BDGG01000002">
    <property type="protein sequence ID" value="GAU93191.1"/>
    <property type="molecule type" value="Genomic_DNA"/>
</dbReference>
<name>A0A1D1UUQ4_RAMVA</name>
<dbReference type="AlphaFoldDB" id="A0A1D1UUQ4"/>
<keyword evidence="2" id="KW-1185">Reference proteome</keyword>
<accession>A0A1D1UUQ4</accession>
<proteinExistence type="predicted"/>
<protein>
    <submittedName>
        <fullName evidence="1">Uncharacterized protein</fullName>
    </submittedName>
</protein>
<evidence type="ECO:0000313" key="2">
    <source>
        <dbReference type="Proteomes" id="UP000186922"/>
    </source>
</evidence>